<protein>
    <recommendedName>
        <fullName evidence="2">DUF8192 domain-containing protein</fullName>
    </recommendedName>
</protein>
<keyword evidence="1" id="KW-0732">Signal</keyword>
<sequence length="138" mass="15042">MRLTIALCLLPLLGAAQTKPVLGANDNPVLTAPEVRFLDSLLRDQRQEFTFAEKRIAFSSGSGGTVIESKSRAFQHILPWTTKGQQPAVRLVPLTAAEKQASGGYDALVVTWAKVFDEKRKQRVLRALGNGMRAGLVP</sequence>
<evidence type="ECO:0000313" key="4">
    <source>
        <dbReference type="Proteomes" id="UP000305517"/>
    </source>
</evidence>
<evidence type="ECO:0000259" key="2">
    <source>
        <dbReference type="Pfam" id="PF26612"/>
    </source>
</evidence>
<keyword evidence="4" id="KW-1185">Reference proteome</keyword>
<feature type="signal peptide" evidence="1">
    <location>
        <begin position="1"/>
        <end position="23"/>
    </location>
</feature>
<dbReference type="AlphaFoldDB" id="A0A5R8WXR0"/>
<evidence type="ECO:0000256" key="1">
    <source>
        <dbReference type="SAM" id="SignalP"/>
    </source>
</evidence>
<evidence type="ECO:0000313" key="3">
    <source>
        <dbReference type="EMBL" id="TLM97012.1"/>
    </source>
</evidence>
<feature type="domain" description="DUF8192" evidence="2">
    <location>
        <begin position="27"/>
        <end position="126"/>
    </location>
</feature>
<comment type="caution">
    <text evidence="3">The sequence shown here is derived from an EMBL/GenBank/DDBJ whole genome shotgun (WGS) entry which is preliminary data.</text>
</comment>
<dbReference type="EMBL" id="VAJM01000001">
    <property type="protein sequence ID" value="TLM97012.1"/>
    <property type="molecule type" value="Genomic_DNA"/>
</dbReference>
<dbReference type="RefSeq" id="WP_138075257.1">
    <property type="nucleotide sequence ID" value="NZ_VAJM01000001.1"/>
</dbReference>
<reference evidence="3 4" key="1">
    <citation type="submission" date="2019-05" db="EMBL/GenBank/DDBJ databases">
        <title>Hymenobacter edaphi sp. nov., isolated from abandoned arsenic-contaminated farmland soil.</title>
        <authorList>
            <person name="Nie L."/>
        </authorList>
    </citation>
    <scope>NUCLEOTIDE SEQUENCE [LARGE SCALE GENOMIC DNA]</scope>
    <source>
        <strain evidence="3 4">1-3-3-8</strain>
    </source>
</reference>
<gene>
    <name evidence="3" type="ORF">FDY95_03205</name>
</gene>
<organism evidence="3 4">
    <name type="scientific">Hymenobacter jeollabukensis</name>
    <dbReference type="NCBI Taxonomy" id="2025313"/>
    <lineage>
        <taxon>Bacteria</taxon>
        <taxon>Pseudomonadati</taxon>
        <taxon>Bacteroidota</taxon>
        <taxon>Cytophagia</taxon>
        <taxon>Cytophagales</taxon>
        <taxon>Hymenobacteraceae</taxon>
        <taxon>Hymenobacter</taxon>
    </lineage>
</organism>
<dbReference type="InterPro" id="IPR058505">
    <property type="entry name" value="DUF8192"/>
</dbReference>
<dbReference type="Proteomes" id="UP000305517">
    <property type="component" value="Unassembled WGS sequence"/>
</dbReference>
<dbReference type="Pfam" id="PF26612">
    <property type="entry name" value="DUF8192"/>
    <property type="match status" value="1"/>
</dbReference>
<dbReference type="OrthoDB" id="1099173at2"/>
<feature type="chain" id="PRO_5024287918" description="DUF8192 domain-containing protein" evidence="1">
    <location>
        <begin position="24"/>
        <end position="138"/>
    </location>
</feature>
<proteinExistence type="predicted"/>
<name>A0A5R8WXR0_9BACT</name>
<accession>A0A5R8WXR0</accession>